<dbReference type="GO" id="GO:0005737">
    <property type="term" value="C:cytoplasm"/>
    <property type="evidence" value="ECO:0007669"/>
    <property type="project" value="UniProtKB-SubCell"/>
</dbReference>
<keyword evidence="9 10" id="KW-0342">GTP-binding</keyword>
<dbReference type="InterPro" id="IPR004881">
    <property type="entry name" value="Ribosome_biogen_GTPase_RsgA"/>
</dbReference>
<dbReference type="InterPro" id="IPR030378">
    <property type="entry name" value="G_CP_dom"/>
</dbReference>
<dbReference type="Proteomes" id="UP000199416">
    <property type="component" value="Unassembled WGS sequence"/>
</dbReference>
<dbReference type="EC" id="3.6.1.-" evidence="10"/>
<dbReference type="InterPro" id="IPR010914">
    <property type="entry name" value="RsgA_GTPase_dom"/>
</dbReference>
<dbReference type="CDD" id="cd01854">
    <property type="entry name" value="YjeQ_EngC"/>
    <property type="match status" value="1"/>
</dbReference>
<dbReference type="GO" id="GO:0005525">
    <property type="term" value="F:GTP binding"/>
    <property type="evidence" value="ECO:0007669"/>
    <property type="project" value="UniProtKB-UniRule"/>
</dbReference>
<keyword evidence="14" id="KW-1185">Reference proteome</keyword>
<comment type="function">
    <text evidence="10">One of several proteins that assist in the late maturation steps of the functional core of the 30S ribosomal subunit. Helps release RbfA from mature subunits. May play a role in the assembly of ribosomal proteins into the subunit. Circularly permuted GTPase that catalyzes slow GTP hydrolysis, GTPase activity is stimulated by the 30S ribosomal subunit.</text>
</comment>
<feature type="domain" description="CP-type G" evidence="12">
    <location>
        <begin position="104"/>
        <end position="262"/>
    </location>
</feature>
<feature type="binding site" evidence="10">
    <location>
        <position position="284"/>
    </location>
    <ligand>
        <name>Zn(2+)</name>
        <dbReference type="ChEBI" id="CHEBI:29105"/>
    </ligand>
</feature>
<evidence type="ECO:0000256" key="1">
    <source>
        <dbReference type="ARBA" id="ARBA00022490"/>
    </source>
</evidence>
<dbReference type="PANTHER" id="PTHR32120:SF10">
    <property type="entry name" value="SMALL RIBOSOMAL SUBUNIT BIOGENESIS GTPASE RSGA"/>
    <property type="match status" value="1"/>
</dbReference>
<feature type="binding site" evidence="10">
    <location>
        <position position="291"/>
    </location>
    <ligand>
        <name>Zn(2+)</name>
        <dbReference type="ChEBI" id="CHEBI:29105"/>
    </ligand>
</feature>
<comment type="similarity">
    <text evidence="10">Belongs to the TRAFAC class YlqF/YawG GTPase family. RsgA subfamily.</text>
</comment>
<dbReference type="PROSITE" id="PS50936">
    <property type="entry name" value="ENGC_GTPASE"/>
    <property type="match status" value="1"/>
</dbReference>
<reference evidence="14" key="1">
    <citation type="submission" date="2016-10" db="EMBL/GenBank/DDBJ databases">
        <authorList>
            <person name="Varghese N."/>
            <person name="Submissions S."/>
        </authorList>
    </citation>
    <scope>NUCLEOTIDE SEQUENCE [LARGE SCALE GENOMIC DNA]</scope>
    <source>
        <strain evidence="14">DSM 45421</strain>
    </source>
</reference>
<dbReference type="GO" id="GO:0019843">
    <property type="term" value="F:rRNA binding"/>
    <property type="evidence" value="ECO:0007669"/>
    <property type="project" value="UniProtKB-KW"/>
</dbReference>
<dbReference type="PANTHER" id="PTHR32120">
    <property type="entry name" value="SMALL RIBOSOMAL SUBUNIT BIOGENESIS GTPASE RSGA"/>
    <property type="match status" value="1"/>
</dbReference>
<feature type="binding site" evidence="10">
    <location>
        <position position="289"/>
    </location>
    <ligand>
        <name>Zn(2+)</name>
        <dbReference type="ChEBI" id="CHEBI:29105"/>
    </ligand>
</feature>
<dbReference type="SUPFAM" id="SSF52540">
    <property type="entry name" value="P-loop containing nucleoside triphosphate hydrolases"/>
    <property type="match status" value="1"/>
</dbReference>
<proteinExistence type="inferred from homology"/>
<dbReference type="AlphaFoldDB" id="A0A1G6JEC2"/>
<accession>A0A1G6JEC2</accession>
<evidence type="ECO:0000256" key="10">
    <source>
        <dbReference type="HAMAP-Rule" id="MF_01820"/>
    </source>
</evidence>
<sequence>MGRRRADLRATIRDVTHLSSIGWSADLLDHLPPGTEPARVARVDRGRLTVLADDGERRVHPAAALHDPDGVTAPAVGDWVALRGELAVALLPRRSAFTRTVAGRTSAAQVVAANLDLVLVVDALAGPTRARRVERYLAVAWGSGATPVVVLTKADLCDDVAAAVAEVAEEAIGVQVLAVSAHTGEGVDAVRALLGPGRTAAMVGPSGVGKSSLANALAGREVAPTREVRAADGRGRHTTTARALHVLPGGGLLVDTPGMRELGLYDDEGVDTAYADVAELAAQCRFRDCAHRTEPGCAVAAAIDDGRLDPARLLGWRKLQAEAHRQLLRADARARATEHARVKALHRAMRAQPNRVR</sequence>
<dbReference type="NCBIfam" id="TIGR00157">
    <property type="entry name" value="ribosome small subunit-dependent GTPase A"/>
    <property type="match status" value="1"/>
</dbReference>
<feature type="binding site" evidence="10">
    <location>
        <begin position="204"/>
        <end position="212"/>
    </location>
    <ligand>
        <name>GTP</name>
        <dbReference type="ChEBI" id="CHEBI:37565"/>
    </ligand>
</feature>
<keyword evidence="8 10" id="KW-0694">RNA-binding</keyword>
<evidence type="ECO:0000256" key="8">
    <source>
        <dbReference type="ARBA" id="ARBA00022884"/>
    </source>
</evidence>
<feature type="domain" description="EngC GTPase" evidence="11">
    <location>
        <begin position="113"/>
        <end position="260"/>
    </location>
</feature>
<keyword evidence="7 10" id="KW-0862">Zinc</keyword>
<dbReference type="STRING" id="1190417.SAMN05660690_0793"/>
<evidence type="ECO:0000256" key="3">
    <source>
        <dbReference type="ARBA" id="ARBA00022723"/>
    </source>
</evidence>
<dbReference type="PROSITE" id="PS51721">
    <property type="entry name" value="G_CP"/>
    <property type="match status" value="1"/>
</dbReference>
<dbReference type="Pfam" id="PF03193">
    <property type="entry name" value="RsgA_GTPase"/>
    <property type="match status" value="1"/>
</dbReference>
<evidence type="ECO:0000259" key="11">
    <source>
        <dbReference type="PROSITE" id="PS50936"/>
    </source>
</evidence>
<keyword evidence="1 10" id="KW-0963">Cytoplasm</keyword>
<keyword evidence="6 10" id="KW-0378">Hydrolase</keyword>
<evidence type="ECO:0000256" key="4">
    <source>
        <dbReference type="ARBA" id="ARBA00022730"/>
    </source>
</evidence>
<feature type="binding site" evidence="10">
    <location>
        <position position="297"/>
    </location>
    <ligand>
        <name>Zn(2+)</name>
        <dbReference type="ChEBI" id="CHEBI:29105"/>
    </ligand>
</feature>
<gene>
    <name evidence="10" type="primary">rsgA</name>
    <name evidence="13" type="ORF">SAMN05660690_0793</name>
</gene>
<keyword evidence="5 10" id="KW-0547">Nucleotide-binding</keyword>
<keyword evidence="3 10" id="KW-0479">Metal-binding</keyword>
<name>A0A1G6JEC2_9ACTN</name>
<feature type="binding site" evidence="10">
    <location>
        <begin position="152"/>
        <end position="155"/>
    </location>
    <ligand>
        <name>GTP</name>
        <dbReference type="ChEBI" id="CHEBI:37565"/>
    </ligand>
</feature>
<comment type="subunit">
    <text evidence="10">Monomer. Associates with 30S ribosomal subunit, binds 16S rRNA.</text>
</comment>
<dbReference type="GO" id="GO:0046872">
    <property type="term" value="F:metal ion binding"/>
    <property type="evidence" value="ECO:0007669"/>
    <property type="project" value="UniProtKB-KW"/>
</dbReference>
<evidence type="ECO:0000313" key="14">
    <source>
        <dbReference type="Proteomes" id="UP000199416"/>
    </source>
</evidence>
<evidence type="ECO:0000259" key="12">
    <source>
        <dbReference type="PROSITE" id="PS51721"/>
    </source>
</evidence>
<evidence type="ECO:0000313" key="13">
    <source>
        <dbReference type="EMBL" id="SDC17134.1"/>
    </source>
</evidence>
<comment type="cofactor">
    <cofactor evidence="10">
        <name>Zn(2+)</name>
        <dbReference type="ChEBI" id="CHEBI:29105"/>
    </cofactor>
    <text evidence="10">Binds 1 zinc ion per subunit.</text>
</comment>
<evidence type="ECO:0000256" key="2">
    <source>
        <dbReference type="ARBA" id="ARBA00022517"/>
    </source>
</evidence>
<dbReference type="EMBL" id="FMZF01000001">
    <property type="protein sequence ID" value="SDC17134.1"/>
    <property type="molecule type" value="Genomic_DNA"/>
</dbReference>
<dbReference type="InterPro" id="IPR027417">
    <property type="entry name" value="P-loop_NTPase"/>
</dbReference>
<evidence type="ECO:0000256" key="5">
    <source>
        <dbReference type="ARBA" id="ARBA00022741"/>
    </source>
</evidence>
<comment type="subcellular location">
    <subcellularLocation>
        <location evidence="10">Cytoplasm</location>
    </subcellularLocation>
</comment>
<dbReference type="HAMAP" id="MF_01820">
    <property type="entry name" value="GTPase_RsgA"/>
    <property type="match status" value="1"/>
</dbReference>
<dbReference type="GO" id="GO:0042274">
    <property type="term" value="P:ribosomal small subunit biogenesis"/>
    <property type="evidence" value="ECO:0007669"/>
    <property type="project" value="UniProtKB-UniRule"/>
</dbReference>
<organism evidence="13 14">
    <name type="scientific">Geodermatophilus telluris</name>
    <dbReference type="NCBI Taxonomy" id="1190417"/>
    <lineage>
        <taxon>Bacteria</taxon>
        <taxon>Bacillati</taxon>
        <taxon>Actinomycetota</taxon>
        <taxon>Actinomycetes</taxon>
        <taxon>Geodermatophilales</taxon>
        <taxon>Geodermatophilaceae</taxon>
        <taxon>Geodermatophilus</taxon>
    </lineage>
</organism>
<evidence type="ECO:0000256" key="6">
    <source>
        <dbReference type="ARBA" id="ARBA00022801"/>
    </source>
</evidence>
<keyword evidence="4 10" id="KW-0699">rRNA-binding</keyword>
<protein>
    <recommendedName>
        <fullName evidence="10">Small ribosomal subunit biogenesis GTPase RsgA</fullName>
        <ecNumber evidence="10">3.6.1.-</ecNumber>
    </recommendedName>
</protein>
<evidence type="ECO:0000256" key="7">
    <source>
        <dbReference type="ARBA" id="ARBA00022833"/>
    </source>
</evidence>
<keyword evidence="2 10" id="KW-0690">Ribosome biogenesis</keyword>
<evidence type="ECO:0000256" key="9">
    <source>
        <dbReference type="ARBA" id="ARBA00023134"/>
    </source>
</evidence>
<dbReference type="Gene3D" id="1.10.40.50">
    <property type="entry name" value="Probable gtpase engc, domain 3"/>
    <property type="match status" value="1"/>
</dbReference>
<dbReference type="GO" id="GO:0003924">
    <property type="term" value="F:GTPase activity"/>
    <property type="evidence" value="ECO:0007669"/>
    <property type="project" value="UniProtKB-UniRule"/>
</dbReference>
<dbReference type="Gene3D" id="3.40.50.300">
    <property type="entry name" value="P-loop containing nucleotide triphosphate hydrolases"/>
    <property type="match status" value="1"/>
</dbReference>